<dbReference type="Gene3D" id="1.10.260.40">
    <property type="entry name" value="lambda repressor-like DNA-binding domains"/>
    <property type="match status" value="1"/>
</dbReference>
<keyword evidence="7" id="KW-1185">Reference proteome</keyword>
<dbReference type="CDD" id="cd06267">
    <property type="entry name" value="PBP1_LacI_sugar_binding-like"/>
    <property type="match status" value="1"/>
</dbReference>
<gene>
    <name evidence="6" type="ORF">ACFPOG_28210</name>
</gene>
<evidence type="ECO:0000259" key="4">
    <source>
        <dbReference type="PROSITE" id="PS50932"/>
    </source>
</evidence>
<name>A0ABW0KGH4_9BACL</name>
<sequence length="338" mass="37622">MNPTIYDIARYAEVSKSTVSRVLTGKTNISDESRKRVLKAIEELKYEPNKLARALTNSGFDAILVISRPSNTTAGNPFFSEVIQSIASYAENEDFDVILQTSRNTKEVMQKCLSKIRDKMVRGIIMLSSPVNEDYFDELDKHNIPIAVIGKLKGSFNNIFSVDTNNFANSYRLVKFLIDKGHRDIACLHAPLNYNAAIDRVDGYTQCLIDHGIPVREDRIIDCGYSFEDAHEKAILLLKSDRLPTAVFTVDELKIMSFYHAASLLGISIPDQISIVGLSNGITPQLLTPPMTGIELPVSALGKIATELLFKRIKGQTDTDNLTIVPAQLDERKSVKLL</sequence>
<evidence type="ECO:0000313" key="7">
    <source>
        <dbReference type="Proteomes" id="UP001596044"/>
    </source>
</evidence>
<keyword evidence="3" id="KW-0804">Transcription</keyword>
<keyword evidence="1" id="KW-0805">Transcription regulation</keyword>
<dbReference type="RefSeq" id="WP_270881083.1">
    <property type="nucleotide sequence ID" value="NZ_JAQFVF010000044.1"/>
</dbReference>
<evidence type="ECO:0000256" key="1">
    <source>
        <dbReference type="ARBA" id="ARBA00023015"/>
    </source>
</evidence>
<dbReference type="PROSITE" id="PS50932">
    <property type="entry name" value="HTH_LACI_2"/>
    <property type="match status" value="1"/>
</dbReference>
<dbReference type="CDD" id="cd01392">
    <property type="entry name" value="HTH_LacI"/>
    <property type="match status" value="1"/>
</dbReference>
<dbReference type="InterPro" id="IPR028082">
    <property type="entry name" value="Peripla_BP_I"/>
</dbReference>
<keyword evidence="2 6" id="KW-0238">DNA-binding</keyword>
<dbReference type="SMART" id="SM00354">
    <property type="entry name" value="HTH_LACI"/>
    <property type="match status" value="1"/>
</dbReference>
<reference evidence="7" key="1">
    <citation type="journal article" date="2019" name="Int. J. Syst. Evol. Microbiol.">
        <title>The Global Catalogue of Microorganisms (GCM) 10K type strain sequencing project: providing services to taxonomists for standard genome sequencing and annotation.</title>
        <authorList>
            <consortium name="The Broad Institute Genomics Platform"/>
            <consortium name="The Broad Institute Genome Sequencing Center for Infectious Disease"/>
            <person name="Wu L."/>
            <person name="Ma J."/>
        </authorList>
    </citation>
    <scope>NUCLEOTIDE SEQUENCE [LARGE SCALE GENOMIC DNA]</scope>
    <source>
        <strain evidence="7">KACC 11904</strain>
    </source>
</reference>
<dbReference type="Proteomes" id="UP001596044">
    <property type="component" value="Unassembled WGS sequence"/>
</dbReference>
<dbReference type="InterPro" id="IPR000843">
    <property type="entry name" value="HTH_LacI"/>
</dbReference>
<feature type="domain" description="HTH cro/C1-type" evidence="5">
    <location>
        <begin position="4"/>
        <end position="51"/>
    </location>
</feature>
<evidence type="ECO:0000256" key="3">
    <source>
        <dbReference type="ARBA" id="ARBA00023163"/>
    </source>
</evidence>
<dbReference type="InterPro" id="IPR046335">
    <property type="entry name" value="LacI/GalR-like_sensor"/>
</dbReference>
<accession>A0ABW0KGH4</accession>
<dbReference type="PROSITE" id="PS00356">
    <property type="entry name" value="HTH_LACI_1"/>
    <property type="match status" value="1"/>
</dbReference>
<dbReference type="Pfam" id="PF13377">
    <property type="entry name" value="Peripla_BP_3"/>
    <property type="match status" value="1"/>
</dbReference>
<evidence type="ECO:0000256" key="2">
    <source>
        <dbReference type="ARBA" id="ARBA00023125"/>
    </source>
</evidence>
<dbReference type="Gene3D" id="3.40.50.2300">
    <property type="match status" value="2"/>
</dbReference>
<dbReference type="PANTHER" id="PTHR30146:SF109">
    <property type="entry name" value="HTH-TYPE TRANSCRIPTIONAL REGULATOR GALS"/>
    <property type="match status" value="1"/>
</dbReference>
<dbReference type="SUPFAM" id="SSF53822">
    <property type="entry name" value="Periplasmic binding protein-like I"/>
    <property type="match status" value="1"/>
</dbReference>
<dbReference type="PANTHER" id="PTHR30146">
    <property type="entry name" value="LACI-RELATED TRANSCRIPTIONAL REPRESSOR"/>
    <property type="match status" value="1"/>
</dbReference>
<dbReference type="InterPro" id="IPR001387">
    <property type="entry name" value="Cro/C1-type_HTH"/>
</dbReference>
<protein>
    <submittedName>
        <fullName evidence="6">LacI family DNA-binding transcriptional regulator</fullName>
    </submittedName>
</protein>
<dbReference type="InterPro" id="IPR010982">
    <property type="entry name" value="Lambda_DNA-bd_dom_sf"/>
</dbReference>
<proteinExistence type="predicted"/>
<evidence type="ECO:0000313" key="6">
    <source>
        <dbReference type="EMBL" id="MFC5452096.1"/>
    </source>
</evidence>
<dbReference type="GO" id="GO:0003677">
    <property type="term" value="F:DNA binding"/>
    <property type="evidence" value="ECO:0007669"/>
    <property type="project" value="UniProtKB-KW"/>
</dbReference>
<dbReference type="SUPFAM" id="SSF47413">
    <property type="entry name" value="lambda repressor-like DNA-binding domains"/>
    <property type="match status" value="1"/>
</dbReference>
<dbReference type="PROSITE" id="PS50943">
    <property type="entry name" value="HTH_CROC1"/>
    <property type="match status" value="1"/>
</dbReference>
<organism evidence="6 7">
    <name type="scientific">Paenibacillus aestuarii</name>
    <dbReference type="NCBI Taxonomy" id="516965"/>
    <lineage>
        <taxon>Bacteria</taxon>
        <taxon>Bacillati</taxon>
        <taxon>Bacillota</taxon>
        <taxon>Bacilli</taxon>
        <taxon>Bacillales</taxon>
        <taxon>Paenibacillaceae</taxon>
        <taxon>Paenibacillus</taxon>
    </lineage>
</organism>
<feature type="domain" description="HTH lacI-type" evidence="4">
    <location>
        <begin position="3"/>
        <end position="57"/>
    </location>
</feature>
<comment type="caution">
    <text evidence="6">The sequence shown here is derived from an EMBL/GenBank/DDBJ whole genome shotgun (WGS) entry which is preliminary data.</text>
</comment>
<dbReference type="EMBL" id="JBHSMJ010000040">
    <property type="protein sequence ID" value="MFC5452096.1"/>
    <property type="molecule type" value="Genomic_DNA"/>
</dbReference>
<evidence type="ECO:0000259" key="5">
    <source>
        <dbReference type="PROSITE" id="PS50943"/>
    </source>
</evidence>
<dbReference type="Pfam" id="PF00356">
    <property type="entry name" value="LacI"/>
    <property type="match status" value="1"/>
</dbReference>